<dbReference type="Proteomes" id="UP001159042">
    <property type="component" value="Unassembled WGS sequence"/>
</dbReference>
<organism evidence="5 6">
    <name type="scientific">Exocentrus adspersus</name>
    <dbReference type="NCBI Taxonomy" id="1586481"/>
    <lineage>
        <taxon>Eukaryota</taxon>
        <taxon>Metazoa</taxon>
        <taxon>Ecdysozoa</taxon>
        <taxon>Arthropoda</taxon>
        <taxon>Hexapoda</taxon>
        <taxon>Insecta</taxon>
        <taxon>Pterygota</taxon>
        <taxon>Neoptera</taxon>
        <taxon>Endopterygota</taxon>
        <taxon>Coleoptera</taxon>
        <taxon>Polyphaga</taxon>
        <taxon>Cucujiformia</taxon>
        <taxon>Chrysomeloidea</taxon>
        <taxon>Cerambycidae</taxon>
        <taxon>Lamiinae</taxon>
        <taxon>Acanthocinini</taxon>
        <taxon>Exocentrus</taxon>
    </lineage>
</organism>
<proteinExistence type="predicted"/>
<evidence type="ECO:0000256" key="4">
    <source>
        <dbReference type="SAM" id="MobiDB-lite"/>
    </source>
</evidence>
<dbReference type="InterPro" id="IPR019775">
    <property type="entry name" value="WD40_repeat_CS"/>
</dbReference>
<feature type="compositionally biased region" description="Polar residues" evidence="4">
    <location>
        <begin position="226"/>
        <end position="236"/>
    </location>
</feature>
<keyword evidence="6" id="KW-1185">Reference proteome</keyword>
<keyword evidence="1 3" id="KW-0853">WD repeat</keyword>
<name>A0AAV8VGV6_9CUCU</name>
<dbReference type="InterPro" id="IPR052640">
    <property type="entry name" value="Gemin-5"/>
</dbReference>
<dbReference type="GO" id="GO:0032797">
    <property type="term" value="C:SMN complex"/>
    <property type="evidence" value="ECO:0007669"/>
    <property type="project" value="TreeGrafter"/>
</dbReference>
<dbReference type="SUPFAM" id="SSF50978">
    <property type="entry name" value="WD40 repeat-like"/>
    <property type="match status" value="1"/>
</dbReference>
<evidence type="ECO:0000313" key="6">
    <source>
        <dbReference type="Proteomes" id="UP001159042"/>
    </source>
</evidence>
<protein>
    <submittedName>
        <fullName evidence="5">Uncharacterized protein</fullName>
    </submittedName>
</protein>
<dbReference type="PANTHER" id="PTHR46362:SF1">
    <property type="entry name" value="GEM-ASSOCIATED PROTEIN 5"/>
    <property type="match status" value="1"/>
</dbReference>
<dbReference type="InterPro" id="IPR001680">
    <property type="entry name" value="WD40_rpt"/>
</dbReference>
<dbReference type="GO" id="GO:0005634">
    <property type="term" value="C:nucleus"/>
    <property type="evidence" value="ECO:0007669"/>
    <property type="project" value="TreeGrafter"/>
</dbReference>
<dbReference type="InterPro" id="IPR036322">
    <property type="entry name" value="WD40_repeat_dom_sf"/>
</dbReference>
<feature type="repeat" description="WD" evidence="3">
    <location>
        <begin position="52"/>
        <end position="97"/>
    </location>
</feature>
<evidence type="ECO:0000256" key="1">
    <source>
        <dbReference type="ARBA" id="ARBA00022574"/>
    </source>
</evidence>
<dbReference type="GO" id="GO:0000387">
    <property type="term" value="P:spliceosomal snRNP assembly"/>
    <property type="evidence" value="ECO:0007669"/>
    <property type="project" value="TreeGrafter"/>
</dbReference>
<dbReference type="AlphaFoldDB" id="A0AAV8VGV6"/>
<sequence>MNKLVIPPSANWYETSILACAPDNTLIYGARNDIVVIYDVPNDQPADIRIIPRAHSQKIVSTSINKNWGNPHKLLVTVAEDNIIKLWDIETRKKKLGHNGHAGHGKIIGATFAGDDRVISVSEGGIIVVWNVTLNQINTLKDIFGLKVTITCISTCPHATWLTAFGLKNGLVVVTDLRKQGKVLYKLRGHDKSVLSLSWCPAPVNIFPIDPQNSVGAKSNPDHLTENSSSVDKSETCNDSLSLNIQNDNRNVTENTNDMNHKPTISDVITENKQTKKTNKIWTDLKFNDDEDPEVLTESRETTTAELDNSINDFLKECEDLKEKIRKDPAVTDESNNRVEDNIEGDRVIVKAKRKRRKSLKGKKHNLKISNEQTPEIGKSDEGHGNSSNADTSVNIVVEDFVIYSDNNDNKVLDAGIEVETNVLSQDELTSKLEEQDILLHNEKTRLYFSETNTESCINTAVKETSIDSTNVLKDSEEVKQEYIASPVTSADKDAIELSPVKDAIKENSLEEKYSLDDLGKIEVPEIAGEDTKIGSNEQTVKEGVEEIGCEGEKQVQVKEIIKEEPRREFLLASSGKDGNIYIWRAGTDGRMQTFLSIPKPIYHRSHRSNFDKLWIVVCWISPTVLLSSSKAAELIKWTLPKPKDKNKQYSIIHNDHNSILFSIAAPVVLLNDYNWLDQRKLNVWTFGHDRVLLNTSLSSERKNLAYYPTLGNAECFASSPLDPNRQSSTYARGSGYLDKYSPGKIIDFLRRLDLLGEI</sequence>
<feature type="compositionally biased region" description="Basic residues" evidence="4">
    <location>
        <begin position="354"/>
        <end position="367"/>
    </location>
</feature>
<evidence type="ECO:0000256" key="3">
    <source>
        <dbReference type="PROSITE-ProRule" id="PRU00221"/>
    </source>
</evidence>
<evidence type="ECO:0000256" key="2">
    <source>
        <dbReference type="ARBA" id="ARBA00022737"/>
    </source>
</evidence>
<dbReference type="Gene3D" id="2.130.10.10">
    <property type="entry name" value="YVTN repeat-like/Quinoprotein amine dehydrogenase"/>
    <property type="match status" value="2"/>
</dbReference>
<dbReference type="PROSITE" id="PS50082">
    <property type="entry name" value="WD_REPEATS_2"/>
    <property type="match status" value="1"/>
</dbReference>
<gene>
    <name evidence="5" type="ORF">NQ315_013849</name>
</gene>
<dbReference type="PROSITE" id="PS00678">
    <property type="entry name" value="WD_REPEATS_1"/>
    <property type="match status" value="1"/>
</dbReference>
<dbReference type="EMBL" id="JANEYG010000093">
    <property type="protein sequence ID" value="KAJ8913469.1"/>
    <property type="molecule type" value="Genomic_DNA"/>
</dbReference>
<feature type="region of interest" description="Disordered" evidence="4">
    <location>
        <begin position="216"/>
        <end position="236"/>
    </location>
</feature>
<dbReference type="PANTHER" id="PTHR46362">
    <property type="entry name" value="GEM-ASSOCIATED PROTEIN 5"/>
    <property type="match status" value="1"/>
</dbReference>
<accession>A0AAV8VGV6</accession>
<comment type="caution">
    <text evidence="5">The sequence shown here is derived from an EMBL/GenBank/DDBJ whole genome shotgun (WGS) entry which is preliminary data.</text>
</comment>
<evidence type="ECO:0000313" key="5">
    <source>
        <dbReference type="EMBL" id="KAJ8913469.1"/>
    </source>
</evidence>
<dbReference type="GO" id="GO:0003730">
    <property type="term" value="F:mRNA 3'-UTR binding"/>
    <property type="evidence" value="ECO:0007669"/>
    <property type="project" value="TreeGrafter"/>
</dbReference>
<feature type="region of interest" description="Disordered" evidence="4">
    <location>
        <begin position="354"/>
        <end position="391"/>
    </location>
</feature>
<dbReference type="InterPro" id="IPR015943">
    <property type="entry name" value="WD40/YVTN_repeat-like_dom_sf"/>
</dbReference>
<dbReference type="SMART" id="SM00320">
    <property type="entry name" value="WD40"/>
    <property type="match status" value="2"/>
</dbReference>
<reference evidence="5 6" key="1">
    <citation type="journal article" date="2023" name="Insect Mol. Biol.">
        <title>Genome sequencing provides insights into the evolution of gene families encoding plant cell wall-degrading enzymes in longhorned beetles.</title>
        <authorList>
            <person name="Shin N.R."/>
            <person name="Okamura Y."/>
            <person name="Kirsch R."/>
            <person name="Pauchet Y."/>
        </authorList>
    </citation>
    <scope>NUCLEOTIDE SEQUENCE [LARGE SCALE GENOMIC DNA]</scope>
    <source>
        <strain evidence="5">EAD_L_NR</strain>
    </source>
</reference>
<keyword evidence="2" id="KW-0677">Repeat</keyword>